<dbReference type="CDD" id="cd23068">
    <property type="entry name" value="PDZ_ZASP52-like"/>
    <property type="match status" value="1"/>
</dbReference>
<dbReference type="PANTHER" id="PTHR24214">
    <property type="entry name" value="PDZ AND LIM DOMAIN PROTEIN ZASP"/>
    <property type="match status" value="1"/>
</dbReference>
<gene>
    <name evidence="5" type="ORF">ODALV1_LOCUS27400</name>
</gene>
<accession>A0ABP1RXM2</accession>
<dbReference type="PROSITE" id="PS50106">
    <property type="entry name" value="PDZ"/>
    <property type="match status" value="1"/>
</dbReference>
<sequence>MSAINVKLQRSDNTPWGFRIHGGVDFGQPLIILKVTAGSISAKQGLEPGDQILSINGQEALSIRHREAQGLIINAGNQVDLEVFRGDTSLLERAQTQNQPLNVQAPESNALASIIQASSAVSIAPVTPGWRGSKYTEESIKESIHSQSSVLNTGAIGVNFIKTNDKNLDLDKSEVLKMLKELEVQGTQTPTQPPPLSPSAAGLIIRPYEIANEFQNTQAPWANQPLSPIPRPTAPVK</sequence>
<dbReference type="EMBL" id="CAXLJM020000124">
    <property type="protein sequence ID" value="CAL8138517.1"/>
    <property type="molecule type" value="Genomic_DNA"/>
</dbReference>
<keyword evidence="2" id="KW-0963">Cytoplasm</keyword>
<dbReference type="Gene3D" id="2.30.42.10">
    <property type="match status" value="1"/>
</dbReference>
<evidence type="ECO:0000259" key="4">
    <source>
        <dbReference type="PROSITE" id="PS50106"/>
    </source>
</evidence>
<keyword evidence="3" id="KW-0440">LIM domain</keyword>
<comment type="caution">
    <text evidence="5">The sequence shown here is derived from an EMBL/GenBank/DDBJ whole genome shotgun (WGS) entry which is preliminary data.</text>
</comment>
<dbReference type="SUPFAM" id="SSF50156">
    <property type="entry name" value="PDZ domain-like"/>
    <property type="match status" value="1"/>
</dbReference>
<reference evidence="5 6" key="1">
    <citation type="submission" date="2024-08" db="EMBL/GenBank/DDBJ databases">
        <authorList>
            <person name="Cucini C."/>
            <person name="Frati F."/>
        </authorList>
    </citation>
    <scope>NUCLEOTIDE SEQUENCE [LARGE SCALE GENOMIC DNA]</scope>
</reference>
<dbReference type="InterPro" id="IPR001478">
    <property type="entry name" value="PDZ"/>
</dbReference>
<dbReference type="Pfam" id="PF00595">
    <property type="entry name" value="PDZ"/>
    <property type="match status" value="1"/>
</dbReference>
<feature type="domain" description="PDZ" evidence="4">
    <location>
        <begin position="5"/>
        <end position="87"/>
    </location>
</feature>
<dbReference type="InterPro" id="IPR036034">
    <property type="entry name" value="PDZ_sf"/>
</dbReference>
<dbReference type="Proteomes" id="UP001642540">
    <property type="component" value="Unassembled WGS sequence"/>
</dbReference>
<evidence type="ECO:0000313" key="5">
    <source>
        <dbReference type="EMBL" id="CAL8138517.1"/>
    </source>
</evidence>
<evidence type="ECO:0000256" key="3">
    <source>
        <dbReference type="ARBA" id="ARBA00023038"/>
    </source>
</evidence>
<evidence type="ECO:0000256" key="1">
    <source>
        <dbReference type="ARBA" id="ARBA00004496"/>
    </source>
</evidence>
<dbReference type="InterPro" id="IPR050604">
    <property type="entry name" value="PDZ-LIM_domain"/>
</dbReference>
<keyword evidence="3" id="KW-0862">Zinc</keyword>
<comment type="subcellular location">
    <subcellularLocation>
        <location evidence="1">Cytoplasm</location>
    </subcellularLocation>
</comment>
<evidence type="ECO:0000256" key="2">
    <source>
        <dbReference type="ARBA" id="ARBA00022490"/>
    </source>
</evidence>
<name>A0ABP1RXM2_9HEXA</name>
<protein>
    <recommendedName>
        <fullName evidence="4">PDZ domain-containing protein</fullName>
    </recommendedName>
</protein>
<proteinExistence type="predicted"/>
<dbReference type="PANTHER" id="PTHR24214:SF38">
    <property type="entry name" value="PDZ AND LIM DOMAIN PROTEIN ZASP-RELATED"/>
    <property type="match status" value="1"/>
</dbReference>
<keyword evidence="3" id="KW-0479">Metal-binding</keyword>
<dbReference type="SMART" id="SM00228">
    <property type="entry name" value="PDZ"/>
    <property type="match status" value="1"/>
</dbReference>
<keyword evidence="6" id="KW-1185">Reference proteome</keyword>
<evidence type="ECO:0000313" key="6">
    <source>
        <dbReference type="Proteomes" id="UP001642540"/>
    </source>
</evidence>
<organism evidence="5 6">
    <name type="scientific">Orchesella dallaii</name>
    <dbReference type="NCBI Taxonomy" id="48710"/>
    <lineage>
        <taxon>Eukaryota</taxon>
        <taxon>Metazoa</taxon>
        <taxon>Ecdysozoa</taxon>
        <taxon>Arthropoda</taxon>
        <taxon>Hexapoda</taxon>
        <taxon>Collembola</taxon>
        <taxon>Entomobryomorpha</taxon>
        <taxon>Entomobryoidea</taxon>
        <taxon>Orchesellidae</taxon>
        <taxon>Orchesellinae</taxon>
        <taxon>Orchesella</taxon>
    </lineage>
</organism>